<name>A0A3A8H6Z1_9BACT</name>
<sequence length="138" mass="14491">MYRGQALGALGASLGRAMPGLFAAGLGACNVLLAARFLPEAPGVALADREGASGRRGAVSRVLLHPREPMARWVWTYALAMGAFQGGTAVLSLLLASRFGLTARTVGWVYLFTGAVAVVARALLLGRAVERLGELRLW</sequence>
<protein>
    <submittedName>
        <fullName evidence="2">MFS transporter</fullName>
    </submittedName>
</protein>
<evidence type="ECO:0000313" key="2">
    <source>
        <dbReference type="EMBL" id="RKG63370.1"/>
    </source>
</evidence>
<feature type="transmembrane region" description="Helical" evidence="1">
    <location>
        <begin position="74"/>
        <end position="96"/>
    </location>
</feature>
<dbReference type="EMBL" id="RAVZ01000839">
    <property type="protein sequence ID" value="RKG63370.1"/>
    <property type="molecule type" value="Genomic_DNA"/>
</dbReference>
<dbReference type="PROSITE" id="PS51257">
    <property type="entry name" value="PROKAR_LIPOPROTEIN"/>
    <property type="match status" value="1"/>
</dbReference>
<evidence type="ECO:0000256" key="1">
    <source>
        <dbReference type="SAM" id="Phobius"/>
    </source>
</evidence>
<feature type="non-terminal residue" evidence="2">
    <location>
        <position position="138"/>
    </location>
</feature>
<keyword evidence="1" id="KW-0812">Transmembrane</keyword>
<keyword evidence="1" id="KW-0472">Membrane</keyword>
<proteinExistence type="predicted"/>
<dbReference type="InterPro" id="IPR036259">
    <property type="entry name" value="MFS_trans_sf"/>
</dbReference>
<comment type="caution">
    <text evidence="2">The sequence shown here is derived from an EMBL/GenBank/DDBJ whole genome shotgun (WGS) entry which is preliminary data.</text>
</comment>
<dbReference type="AlphaFoldDB" id="A0A3A8H6Z1"/>
<organism evidence="2 3">
    <name type="scientific">Corallococcus terminator</name>
    <dbReference type="NCBI Taxonomy" id="2316733"/>
    <lineage>
        <taxon>Bacteria</taxon>
        <taxon>Pseudomonadati</taxon>
        <taxon>Myxococcota</taxon>
        <taxon>Myxococcia</taxon>
        <taxon>Myxococcales</taxon>
        <taxon>Cystobacterineae</taxon>
        <taxon>Myxococcaceae</taxon>
        <taxon>Corallococcus</taxon>
    </lineage>
</organism>
<dbReference type="SUPFAM" id="SSF103473">
    <property type="entry name" value="MFS general substrate transporter"/>
    <property type="match status" value="1"/>
</dbReference>
<feature type="transmembrane region" description="Helical" evidence="1">
    <location>
        <begin position="108"/>
        <end position="129"/>
    </location>
</feature>
<accession>A0A3A8H6Z1</accession>
<keyword evidence="1" id="KW-1133">Transmembrane helix</keyword>
<dbReference type="Proteomes" id="UP000268094">
    <property type="component" value="Unassembled WGS sequence"/>
</dbReference>
<reference evidence="3" key="1">
    <citation type="submission" date="2018-09" db="EMBL/GenBank/DDBJ databases">
        <authorList>
            <person name="Livingstone P.G."/>
            <person name="Whitworth D.E."/>
        </authorList>
    </citation>
    <scope>NUCLEOTIDE SEQUENCE [LARGE SCALE GENOMIC DNA]</scope>
    <source>
        <strain evidence="3">CA054A</strain>
    </source>
</reference>
<gene>
    <name evidence="2" type="ORF">D7V88_42410</name>
</gene>
<evidence type="ECO:0000313" key="3">
    <source>
        <dbReference type="Proteomes" id="UP000268094"/>
    </source>
</evidence>
<dbReference type="Gene3D" id="1.20.1250.20">
    <property type="entry name" value="MFS general substrate transporter like domains"/>
    <property type="match status" value="1"/>
</dbReference>
<keyword evidence="3" id="KW-1185">Reference proteome</keyword>